<proteinExistence type="predicted"/>
<feature type="compositionally biased region" description="Low complexity" evidence="3">
    <location>
        <begin position="530"/>
        <end position="546"/>
    </location>
</feature>
<dbReference type="InterPro" id="IPR001878">
    <property type="entry name" value="Znf_CCHC"/>
</dbReference>
<dbReference type="PROSITE" id="PS50158">
    <property type="entry name" value="ZF_CCHC"/>
    <property type="match status" value="1"/>
</dbReference>
<gene>
    <name evidence="5" type="ORF">ARMOST_13851</name>
</gene>
<feature type="compositionally biased region" description="Basic and acidic residues" evidence="3">
    <location>
        <begin position="614"/>
        <end position="626"/>
    </location>
</feature>
<feature type="region of interest" description="Disordered" evidence="3">
    <location>
        <begin position="241"/>
        <end position="268"/>
    </location>
</feature>
<dbReference type="InterPro" id="IPR036875">
    <property type="entry name" value="Znf_CCHC_sf"/>
</dbReference>
<dbReference type="InterPro" id="IPR005162">
    <property type="entry name" value="Retrotrans_gag_dom"/>
</dbReference>
<feature type="region of interest" description="Disordered" evidence="3">
    <location>
        <begin position="515"/>
        <end position="566"/>
    </location>
</feature>
<feature type="region of interest" description="Disordered" evidence="3">
    <location>
        <begin position="115"/>
        <end position="215"/>
    </location>
</feature>
<protein>
    <recommendedName>
        <fullName evidence="4">CCHC-type domain-containing protein</fullName>
    </recommendedName>
</protein>
<feature type="domain" description="CCHC-type" evidence="4">
    <location>
        <begin position="578"/>
        <end position="593"/>
    </location>
</feature>
<dbReference type="Gene3D" id="4.10.60.10">
    <property type="entry name" value="Zinc finger, CCHC-type"/>
    <property type="match status" value="1"/>
</dbReference>
<accession>A0A284RP26</accession>
<evidence type="ECO:0000259" key="4">
    <source>
        <dbReference type="PROSITE" id="PS50158"/>
    </source>
</evidence>
<evidence type="ECO:0000313" key="5">
    <source>
        <dbReference type="EMBL" id="SJL10465.1"/>
    </source>
</evidence>
<keyword evidence="6" id="KW-1185">Reference proteome</keyword>
<keyword evidence="2" id="KW-0863">Zinc-finger</keyword>
<dbReference type="AlphaFoldDB" id="A0A284RP26"/>
<feature type="compositionally biased region" description="Basic and acidic residues" evidence="3">
    <location>
        <begin position="249"/>
        <end position="265"/>
    </location>
</feature>
<keyword evidence="2" id="KW-0479">Metal-binding</keyword>
<feature type="compositionally biased region" description="Polar residues" evidence="3">
    <location>
        <begin position="515"/>
        <end position="529"/>
    </location>
</feature>
<dbReference type="GO" id="GO:0006397">
    <property type="term" value="P:mRNA processing"/>
    <property type="evidence" value="ECO:0007669"/>
    <property type="project" value="UniProtKB-KW"/>
</dbReference>
<organism evidence="5 6">
    <name type="scientific">Armillaria ostoyae</name>
    <name type="common">Armillaria root rot fungus</name>
    <dbReference type="NCBI Taxonomy" id="47428"/>
    <lineage>
        <taxon>Eukaryota</taxon>
        <taxon>Fungi</taxon>
        <taxon>Dikarya</taxon>
        <taxon>Basidiomycota</taxon>
        <taxon>Agaricomycotina</taxon>
        <taxon>Agaricomycetes</taxon>
        <taxon>Agaricomycetidae</taxon>
        <taxon>Agaricales</taxon>
        <taxon>Marasmiineae</taxon>
        <taxon>Physalacriaceae</taxon>
        <taxon>Armillaria</taxon>
    </lineage>
</organism>
<dbReference type="Pfam" id="PF00098">
    <property type="entry name" value="zf-CCHC"/>
    <property type="match status" value="1"/>
</dbReference>
<dbReference type="Proteomes" id="UP000219338">
    <property type="component" value="Unassembled WGS sequence"/>
</dbReference>
<dbReference type="GO" id="GO:0008270">
    <property type="term" value="F:zinc ion binding"/>
    <property type="evidence" value="ECO:0007669"/>
    <property type="project" value="UniProtKB-KW"/>
</dbReference>
<feature type="compositionally biased region" description="Polar residues" evidence="3">
    <location>
        <begin position="1"/>
        <end position="16"/>
    </location>
</feature>
<evidence type="ECO:0000256" key="3">
    <source>
        <dbReference type="SAM" id="MobiDB-lite"/>
    </source>
</evidence>
<sequence>MRNQATEQGWVGTSPSPEDPQSRGEEETPTYERGYTPTGSVPNTQQPPATEYTTLVPTRPRSSAPSLTSYWPSHSQRETDPIWMAPPDFDNFNQDQETFGWADEEEEEATALAYGSYEGNTSTSLEDGDYRGYTSAPHFYHQPFPLPDSPTYAGTYQTPPPHHPRRIQRYQPPQYGTYPFAGQDPPDDEQAGGSTNPPQPSNEERLEAARQQSEANRREYNLLKAQMEAAQAKMMTHDVTWDFSQPPDTKGKTPDTKGKTPDRGRLQIPNYQRPLHDRTDRWSVPRPPPKWQVPNPYPAPVGVAPDKAPWLGVKPLMVKPLLPFDGKYDDVERFVGDCFTYFEVFASYFQVPSFRVVFAVTHLEGNAKDWWVHTHQDFWTSDPDDPTEPRFRFSSWGEFTTLLAQQFHDPVSEELHEKRMFDLRMGKGSAISYFQELEIEAKKANRRGETDARGLMVKAVRLGVPDSYTNAIANSGQHIPITYNDWKQCICVMYEERQKKWVFNQTIGARTGQNKGITATATSQSKTDGTTSSTPAKPPSSSSATTGGRDSAGRWTTHPGQGLPMSIDAQKLHSEGQCFRCKEKGHMSKDCPRKKEFQDIRSVQATNEPVTGSKVEEVKEEKAAAV</sequence>
<dbReference type="EMBL" id="FUEG01000012">
    <property type="protein sequence ID" value="SJL10465.1"/>
    <property type="molecule type" value="Genomic_DNA"/>
</dbReference>
<dbReference type="Pfam" id="PF03732">
    <property type="entry name" value="Retrotrans_gag"/>
    <property type="match status" value="1"/>
</dbReference>
<name>A0A284RP26_ARMOS</name>
<feature type="region of interest" description="Disordered" evidence="3">
    <location>
        <begin position="1"/>
        <end position="95"/>
    </location>
</feature>
<feature type="region of interest" description="Disordered" evidence="3">
    <location>
        <begin position="603"/>
        <end position="626"/>
    </location>
</feature>
<reference evidence="6" key="1">
    <citation type="journal article" date="2017" name="Nat. Ecol. Evol.">
        <title>Genome expansion and lineage-specific genetic innovations in the forest pathogenic fungi Armillaria.</title>
        <authorList>
            <person name="Sipos G."/>
            <person name="Prasanna A.N."/>
            <person name="Walter M.C."/>
            <person name="O'Connor E."/>
            <person name="Balint B."/>
            <person name="Krizsan K."/>
            <person name="Kiss B."/>
            <person name="Hess J."/>
            <person name="Varga T."/>
            <person name="Slot J."/>
            <person name="Riley R."/>
            <person name="Boka B."/>
            <person name="Rigling D."/>
            <person name="Barry K."/>
            <person name="Lee J."/>
            <person name="Mihaltcheva S."/>
            <person name="LaButti K."/>
            <person name="Lipzen A."/>
            <person name="Waldron R."/>
            <person name="Moloney N.M."/>
            <person name="Sperisen C."/>
            <person name="Kredics L."/>
            <person name="Vagvoelgyi C."/>
            <person name="Patrignani A."/>
            <person name="Fitzpatrick D."/>
            <person name="Nagy I."/>
            <person name="Doyle S."/>
            <person name="Anderson J.B."/>
            <person name="Grigoriev I.V."/>
            <person name="Gueldener U."/>
            <person name="Muensterkoetter M."/>
            <person name="Nagy L.G."/>
        </authorList>
    </citation>
    <scope>NUCLEOTIDE SEQUENCE [LARGE SCALE GENOMIC DNA]</scope>
    <source>
        <strain evidence="6">C18/9</strain>
    </source>
</reference>
<dbReference type="OrthoDB" id="2645941at2759"/>
<evidence type="ECO:0000256" key="2">
    <source>
        <dbReference type="PROSITE-ProRule" id="PRU00047"/>
    </source>
</evidence>
<evidence type="ECO:0000313" key="6">
    <source>
        <dbReference type="Proteomes" id="UP000219338"/>
    </source>
</evidence>
<dbReference type="GO" id="GO:0003676">
    <property type="term" value="F:nucleic acid binding"/>
    <property type="evidence" value="ECO:0007669"/>
    <property type="project" value="InterPro"/>
</dbReference>
<keyword evidence="1" id="KW-0507">mRNA processing</keyword>
<dbReference type="SUPFAM" id="SSF57756">
    <property type="entry name" value="Retrovirus zinc finger-like domains"/>
    <property type="match status" value="1"/>
</dbReference>
<keyword evidence="2" id="KW-0862">Zinc</keyword>
<dbReference type="STRING" id="47428.A0A284RP26"/>
<feature type="compositionally biased region" description="Polar residues" evidence="3">
    <location>
        <begin position="37"/>
        <end position="74"/>
    </location>
</feature>
<dbReference type="SMART" id="SM00343">
    <property type="entry name" value="ZnF_C2HC"/>
    <property type="match status" value="1"/>
</dbReference>
<evidence type="ECO:0000256" key="1">
    <source>
        <dbReference type="ARBA" id="ARBA00022664"/>
    </source>
</evidence>